<dbReference type="AlphaFoldDB" id="U6MZH3"/>
<dbReference type="Proteomes" id="UP000030754">
    <property type="component" value="Unassembled WGS sequence"/>
</dbReference>
<reference evidence="1" key="2">
    <citation type="submission" date="2013-10" db="EMBL/GenBank/DDBJ databases">
        <authorList>
            <person name="Aslett M."/>
        </authorList>
    </citation>
    <scope>NUCLEOTIDE SEQUENCE [LARGE SCALE GENOMIC DNA]</scope>
    <source>
        <strain evidence="1">Houghton</strain>
    </source>
</reference>
<keyword evidence="2" id="KW-1185">Reference proteome</keyword>
<dbReference type="VEuPathDB" id="ToxoDB:ENH_00067650"/>
<protein>
    <submittedName>
        <fullName evidence="1">Uncharacterized protein</fullName>
    </submittedName>
</protein>
<gene>
    <name evidence="1" type="ORF">ENH_00067650</name>
</gene>
<dbReference type="GeneID" id="25476899"/>
<dbReference type="EMBL" id="HG725708">
    <property type="protein sequence ID" value="CDJ69381.1"/>
    <property type="molecule type" value="Genomic_DNA"/>
</dbReference>
<reference evidence="1" key="1">
    <citation type="submission" date="2013-10" db="EMBL/GenBank/DDBJ databases">
        <title>Genomic analysis of the causative agents of coccidiosis in chickens.</title>
        <authorList>
            <person name="Reid A.J."/>
            <person name="Blake D."/>
            <person name="Billington K."/>
            <person name="Browne H."/>
            <person name="Dunn M."/>
            <person name="Hung S."/>
            <person name="Kawahara F."/>
            <person name="Miranda-Saavedra D."/>
            <person name="Mourier T."/>
            <person name="Nagra H."/>
            <person name="Otto T.D."/>
            <person name="Rawlings N."/>
            <person name="Sanchez A."/>
            <person name="Sanders M."/>
            <person name="Subramaniam C."/>
            <person name="Tay Y."/>
            <person name="Dear P."/>
            <person name="Doerig C."/>
            <person name="Gruber A."/>
            <person name="Parkinson J."/>
            <person name="Shirley M."/>
            <person name="Wan K.L."/>
            <person name="Berriman M."/>
            <person name="Tomley F."/>
            <person name="Pain A."/>
        </authorList>
    </citation>
    <scope>NUCLEOTIDE SEQUENCE [LARGE SCALE GENOMIC DNA]</scope>
    <source>
        <strain evidence="1">Houghton</strain>
    </source>
</reference>
<name>U6MZH3_9EIME</name>
<proteinExistence type="predicted"/>
<evidence type="ECO:0000313" key="1">
    <source>
        <dbReference type="EMBL" id="CDJ69381.1"/>
    </source>
</evidence>
<evidence type="ECO:0000313" key="2">
    <source>
        <dbReference type="Proteomes" id="UP000030754"/>
    </source>
</evidence>
<dbReference type="RefSeq" id="XP_013437848.1">
    <property type="nucleotide sequence ID" value="XM_013582394.1"/>
</dbReference>
<accession>U6MZH3</accession>
<dbReference type="OrthoDB" id="10438123at2759"/>
<organism evidence="1 2">
    <name type="scientific">Eimeria necatrix</name>
    <dbReference type="NCBI Taxonomy" id="51315"/>
    <lineage>
        <taxon>Eukaryota</taxon>
        <taxon>Sar</taxon>
        <taxon>Alveolata</taxon>
        <taxon>Apicomplexa</taxon>
        <taxon>Conoidasida</taxon>
        <taxon>Coccidia</taxon>
        <taxon>Eucoccidiorida</taxon>
        <taxon>Eimeriorina</taxon>
        <taxon>Eimeriidae</taxon>
        <taxon>Eimeria</taxon>
    </lineage>
</organism>
<sequence>MCHWMRRRRGKEFRHQRILCSVQCSKLPREGNEEVDTLCYKPLPMLSKHLLWRSESPSEVSYMLQRRGCGREKALCWDVQRHWATKR</sequence>